<reference evidence="8 9" key="1">
    <citation type="submission" date="2013-09" db="EMBL/GenBank/DDBJ databases">
        <title>Biodegradation of hydrocarbons in the deep terrestrial subsurface : characterization of a microbial consortium composed of two Desulfotomaculum species originating from a deep geological formation.</title>
        <authorList>
            <person name="Aullo T."/>
            <person name="Berlendis S."/>
            <person name="Lascourreges J.-F."/>
            <person name="Dessort D."/>
            <person name="Saint-Laurent S."/>
            <person name="Schraauwers B."/>
            <person name="Mas J."/>
            <person name="Magot M."/>
            <person name="Ranchou-Peyruse A."/>
        </authorList>
    </citation>
    <scope>NUCLEOTIDE SEQUENCE [LARGE SCALE GENOMIC DNA]</scope>
    <source>
        <strain evidence="8 9">Bs107</strain>
    </source>
</reference>
<dbReference type="NCBIfam" id="TIGR00544">
    <property type="entry name" value="lgt"/>
    <property type="match status" value="1"/>
</dbReference>
<keyword evidence="6 7" id="KW-0472">Membrane</keyword>
<feature type="transmembrane region" description="Helical" evidence="7">
    <location>
        <begin position="91"/>
        <end position="109"/>
    </location>
</feature>
<evidence type="ECO:0000256" key="7">
    <source>
        <dbReference type="HAMAP-Rule" id="MF_01147"/>
    </source>
</evidence>
<keyword evidence="8" id="KW-0449">Lipoprotein</keyword>
<dbReference type="PANTHER" id="PTHR30589">
    <property type="entry name" value="PROLIPOPROTEIN DIACYLGLYCERYL TRANSFERASE"/>
    <property type="match status" value="1"/>
</dbReference>
<gene>
    <name evidence="7" type="primary">lgt</name>
    <name evidence="8" type="ORF">P378_06690</name>
</gene>
<accession>A0A2C6MHC1</accession>
<dbReference type="PROSITE" id="PS01311">
    <property type="entry name" value="LGT"/>
    <property type="match status" value="1"/>
</dbReference>
<dbReference type="PANTHER" id="PTHR30589:SF0">
    <property type="entry name" value="PHOSPHATIDYLGLYCEROL--PROLIPOPROTEIN DIACYLGLYCERYL TRANSFERASE"/>
    <property type="match status" value="1"/>
</dbReference>
<evidence type="ECO:0000256" key="2">
    <source>
        <dbReference type="ARBA" id="ARBA00022475"/>
    </source>
</evidence>
<evidence type="ECO:0000256" key="4">
    <source>
        <dbReference type="ARBA" id="ARBA00022692"/>
    </source>
</evidence>
<dbReference type="EC" id="2.5.1.145" evidence="7"/>
<evidence type="ECO:0000256" key="6">
    <source>
        <dbReference type="ARBA" id="ARBA00023136"/>
    </source>
</evidence>
<feature type="transmembrane region" description="Helical" evidence="7">
    <location>
        <begin position="49"/>
        <end position="71"/>
    </location>
</feature>
<keyword evidence="4 7" id="KW-0812">Transmembrane</keyword>
<comment type="function">
    <text evidence="7">Catalyzes the transfer of the diacylglyceryl group from phosphatidylglycerol to the sulfhydryl group of the N-terminal cysteine of a prolipoprotein, the first step in the formation of mature lipoproteins.</text>
</comment>
<evidence type="ECO:0000313" key="8">
    <source>
        <dbReference type="EMBL" id="PHJ38883.1"/>
    </source>
</evidence>
<keyword evidence="2 7" id="KW-1003">Cell membrane</keyword>
<comment type="similarity">
    <text evidence="1 7">Belongs to the Lgt family.</text>
</comment>
<dbReference type="GO" id="GO:0008961">
    <property type="term" value="F:phosphatidylglycerol-prolipoprotein diacylglyceryl transferase activity"/>
    <property type="evidence" value="ECO:0007669"/>
    <property type="project" value="UniProtKB-UniRule"/>
</dbReference>
<dbReference type="Pfam" id="PF01790">
    <property type="entry name" value="LGT"/>
    <property type="match status" value="1"/>
</dbReference>
<feature type="transmembrane region" description="Helical" evidence="7">
    <location>
        <begin position="223"/>
        <end position="242"/>
    </location>
</feature>
<feature type="binding site" evidence="7">
    <location>
        <position position="135"/>
    </location>
    <ligand>
        <name>a 1,2-diacyl-sn-glycero-3-phospho-(1'-sn-glycerol)</name>
        <dbReference type="ChEBI" id="CHEBI:64716"/>
    </ligand>
</feature>
<dbReference type="Proteomes" id="UP000222564">
    <property type="component" value="Unassembled WGS sequence"/>
</dbReference>
<organism evidence="8 9">
    <name type="scientific">Desulforamulus profundi</name>
    <dbReference type="NCBI Taxonomy" id="1383067"/>
    <lineage>
        <taxon>Bacteria</taxon>
        <taxon>Bacillati</taxon>
        <taxon>Bacillota</taxon>
        <taxon>Clostridia</taxon>
        <taxon>Eubacteriales</taxon>
        <taxon>Peptococcaceae</taxon>
        <taxon>Desulforamulus</taxon>
    </lineage>
</organism>
<dbReference type="AlphaFoldDB" id="A0A2C6MHC1"/>
<evidence type="ECO:0000256" key="5">
    <source>
        <dbReference type="ARBA" id="ARBA00022989"/>
    </source>
</evidence>
<keyword evidence="8" id="KW-0328">Glycosyltransferase</keyword>
<name>A0A2C6MHC1_9FIRM</name>
<dbReference type="EMBL" id="AWQQ01000041">
    <property type="protein sequence ID" value="PHJ38883.1"/>
    <property type="molecule type" value="Genomic_DNA"/>
</dbReference>
<comment type="pathway">
    <text evidence="7">Protein modification; lipoprotein biosynthesis (diacylglyceryl transfer).</text>
</comment>
<sequence length="252" mass="29033">MTALEISPYIFTWGPITVRWYGVLMMVAVLLGTWLALREARRVGVKEDDIIDMVLICAPLSWLGARIYYVIMEWDYFGQNLAEIPKIWHGGLAIHGGLLTAILCGYIFTRVRELRFWQIADIVAPSFPLGQAIGRWGNFFNQEAYGYPTDLPWAMYIDGAYRHPTFLYESLWNLLVFVILLVRRRKQQAEGQLFMIYLALYSLGRFFIEGLRTDSLMIGPLRAAQVMSVLLMTIAVIVYIYLGKRTRSSTIR</sequence>
<evidence type="ECO:0000256" key="1">
    <source>
        <dbReference type="ARBA" id="ARBA00007150"/>
    </source>
</evidence>
<protein>
    <recommendedName>
        <fullName evidence="7">Phosphatidylglycerol--prolipoprotein diacylglyceryl transferase</fullName>
        <ecNumber evidence="7">2.5.1.145</ecNumber>
    </recommendedName>
</protein>
<dbReference type="InterPro" id="IPR001640">
    <property type="entry name" value="Lgt"/>
</dbReference>
<comment type="caution">
    <text evidence="8">The sequence shown here is derived from an EMBL/GenBank/DDBJ whole genome shotgun (WGS) entry which is preliminary data.</text>
</comment>
<feature type="transmembrane region" description="Helical" evidence="7">
    <location>
        <begin position="20"/>
        <end position="37"/>
    </location>
</feature>
<evidence type="ECO:0000256" key="3">
    <source>
        <dbReference type="ARBA" id="ARBA00022679"/>
    </source>
</evidence>
<dbReference type="RefSeq" id="WP_099082594.1">
    <property type="nucleotide sequence ID" value="NZ_AWQQ01000041.1"/>
</dbReference>
<dbReference type="UniPathway" id="UPA00664"/>
<dbReference type="OrthoDB" id="871140at2"/>
<comment type="catalytic activity">
    <reaction evidence="7">
        <text>L-cysteinyl-[prolipoprotein] + a 1,2-diacyl-sn-glycero-3-phospho-(1'-sn-glycerol) = an S-1,2-diacyl-sn-glyceryl-L-cysteinyl-[prolipoprotein] + sn-glycerol 1-phosphate + H(+)</text>
        <dbReference type="Rhea" id="RHEA:56712"/>
        <dbReference type="Rhea" id="RHEA-COMP:14679"/>
        <dbReference type="Rhea" id="RHEA-COMP:14680"/>
        <dbReference type="ChEBI" id="CHEBI:15378"/>
        <dbReference type="ChEBI" id="CHEBI:29950"/>
        <dbReference type="ChEBI" id="CHEBI:57685"/>
        <dbReference type="ChEBI" id="CHEBI:64716"/>
        <dbReference type="ChEBI" id="CHEBI:140658"/>
        <dbReference type="EC" id="2.5.1.145"/>
    </reaction>
</comment>
<comment type="subcellular location">
    <subcellularLocation>
        <location evidence="7">Cell membrane</location>
        <topology evidence="7">Multi-pass membrane protein</topology>
    </subcellularLocation>
</comment>
<proteinExistence type="inferred from homology"/>
<evidence type="ECO:0000313" key="9">
    <source>
        <dbReference type="Proteomes" id="UP000222564"/>
    </source>
</evidence>
<dbReference type="HAMAP" id="MF_01147">
    <property type="entry name" value="Lgt"/>
    <property type="match status" value="1"/>
</dbReference>
<dbReference type="GO" id="GO:0005886">
    <property type="term" value="C:plasma membrane"/>
    <property type="evidence" value="ECO:0007669"/>
    <property type="project" value="UniProtKB-SubCell"/>
</dbReference>
<feature type="transmembrane region" description="Helical" evidence="7">
    <location>
        <begin position="194"/>
        <end position="211"/>
    </location>
</feature>
<dbReference type="GO" id="GO:0042158">
    <property type="term" value="P:lipoprotein biosynthetic process"/>
    <property type="evidence" value="ECO:0007669"/>
    <property type="project" value="UniProtKB-UniRule"/>
</dbReference>
<keyword evidence="5 7" id="KW-1133">Transmembrane helix</keyword>
<keyword evidence="3 7" id="KW-0808">Transferase</keyword>
<keyword evidence="9" id="KW-1185">Reference proteome</keyword>